<dbReference type="GO" id="GO:0051537">
    <property type="term" value="F:2 iron, 2 sulfur cluster binding"/>
    <property type="evidence" value="ECO:0007669"/>
    <property type="project" value="InterPro"/>
</dbReference>
<name>A0A1T4WEB6_9GAMM</name>
<evidence type="ECO:0000313" key="3">
    <source>
        <dbReference type="Proteomes" id="UP000190460"/>
    </source>
</evidence>
<organism evidence="2 3">
    <name type="scientific">Thiothrix eikelboomii</name>
    <dbReference type="NCBI Taxonomy" id="92487"/>
    <lineage>
        <taxon>Bacteria</taxon>
        <taxon>Pseudomonadati</taxon>
        <taxon>Pseudomonadota</taxon>
        <taxon>Gammaproteobacteria</taxon>
        <taxon>Thiotrichales</taxon>
        <taxon>Thiotrichaceae</taxon>
        <taxon>Thiothrix</taxon>
    </lineage>
</organism>
<proteinExistence type="predicted"/>
<dbReference type="Pfam" id="PF00111">
    <property type="entry name" value="Fer2"/>
    <property type="match status" value="1"/>
</dbReference>
<dbReference type="AlphaFoldDB" id="A0A1T4WEB6"/>
<evidence type="ECO:0000259" key="1">
    <source>
        <dbReference type="PROSITE" id="PS51085"/>
    </source>
</evidence>
<dbReference type="PROSITE" id="PS00197">
    <property type="entry name" value="2FE2S_FER_1"/>
    <property type="match status" value="1"/>
</dbReference>
<reference evidence="2 3" key="1">
    <citation type="submission" date="2017-02" db="EMBL/GenBank/DDBJ databases">
        <authorList>
            <person name="Peterson S.W."/>
        </authorList>
    </citation>
    <scope>NUCLEOTIDE SEQUENCE [LARGE SCALE GENOMIC DNA]</scope>
    <source>
        <strain evidence="2 3">ATCC 49788</strain>
    </source>
</reference>
<dbReference type="PROSITE" id="PS51085">
    <property type="entry name" value="2FE2S_FER_2"/>
    <property type="match status" value="1"/>
</dbReference>
<protein>
    <submittedName>
        <fullName evidence="2">2Fe-2S iron-sulfur cluster binding domain-containing protein</fullName>
    </submittedName>
</protein>
<dbReference type="STRING" id="92487.SAMN02745130_01516"/>
<sequence>MFGLTSGYTIHIPETGASFNCKPQEMLLVAMMRLGKKGIPVGCRSGGCGVCKVQVQQGKYATGKMSRAHISEQEEQAGFVLACRCQPQSDLVITVVGQMRKATHRNEVSSSTAE</sequence>
<feature type="domain" description="2Fe-2S ferredoxin-type" evidence="1">
    <location>
        <begin position="6"/>
        <end position="99"/>
    </location>
</feature>
<dbReference type="InterPro" id="IPR001041">
    <property type="entry name" value="2Fe-2S_ferredoxin-type"/>
</dbReference>
<accession>A0A1T4WEB6</accession>
<dbReference type="InterPro" id="IPR012675">
    <property type="entry name" value="Beta-grasp_dom_sf"/>
</dbReference>
<gene>
    <name evidence="2" type="ORF">SAMN02745130_01516</name>
</gene>
<dbReference type="CDD" id="cd00207">
    <property type="entry name" value="fer2"/>
    <property type="match status" value="1"/>
</dbReference>
<evidence type="ECO:0000313" key="2">
    <source>
        <dbReference type="EMBL" id="SKA75368.1"/>
    </source>
</evidence>
<dbReference type="OrthoDB" id="4759734at2"/>
<dbReference type="SUPFAM" id="SSF54292">
    <property type="entry name" value="2Fe-2S ferredoxin-like"/>
    <property type="match status" value="1"/>
</dbReference>
<dbReference type="Gene3D" id="3.10.20.30">
    <property type="match status" value="1"/>
</dbReference>
<dbReference type="RefSeq" id="WP_078921988.1">
    <property type="nucleotide sequence ID" value="NZ_FUYB01000005.1"/>
</dbReference>
<dbReference type="Proteomes" id="UP000190460">
    <property type="component" value="Unassembled WGS sequence"/>
</dbReference>
<keyword evidence="3" id="KW-1185">Reference proteome</keyword>
<dbReference type="InterPro" id="IPR036010">
    <property type="entry name" value="2Fe-2S_ferredoxin-like_sf"/>
</dbReference>
<dbReference type="InterPro" id="IPR006058">
    <property type="entry name" value="2Fe2S_fd_BS"/>
</dbReference>
<dbReference type="EMBL" id="FUYB01000005">
    <property type="protein sequence ID" value="SKA75368.1"/>
    <property type="molecule type" value="Genomic_DNA"/>
</dbReference>